<keyword evidence="2" id="KW-1185">Reference proteome</keyword>
<dbReference type="SUPFAM" id="SSF48334">
    <property type="entry name" value="DNA repair protein MutS, domain III"/>
    <property type="match status" value="1"/>
</dbReference>
<accession>A0A1W0E605</accession>
<organism evidence="1 2">
    <name type="scientific">Ecytonucleospora hepatopenaei</name>
    <dbReference type="NCBI Taxonomy" id="646526"/>
    <lineage>
        <taxon>Eukaryota</taxon>
        <taxon>Fungi</taxon>
        <taxon>Fungi incertae sedis</taxon>
        <taxon>Microsporidia</taxon>
        <taxon>Enterocytozoonidae</taxon>
        <taxon>Ecytonucleospora</taxon>
    </lineage>
</organism>
<dbReference type="InterPro" id="IPR036187">
    <property type="entry name" value="DNA_mismatch_repair_MutS_sf"/>
</dbReference>
<dbReference type="EMBL" id="MNPJ01000019">
    <property type="protein sequence ID" value="OQS54619.1"/>
    <property type="molecule type" value="Genomic_DNA"/>
</dbReference>
<dbReference type="AlphaFoldDB" id="A0A1W0E605"/>
<gene>
    <name evidence="1" type="ORF">EHP00_121</name>
</gene>
<protein>
    <submittedName>
        <fullName evidence="1">Uncharacterized protein</fullName>
    </submittedName>
</protein>
<proteinExistence type="predicted"/>
<comment type="caution">
    <text evidence="1">The sequence shown here is derived from an EMBL/GenBank/DDBJ whole genome shotgun (WGS) entry which is preliminary data.</text>
</comment>
<dbReference type="Proteomes" id="UP000192758">
    <property type="component" value="Unassembled WGS sequence"/>
</dbReference>
<reference evidence="1 2" key="1">
    <citation type="journal article" date="2017" name="Environ. Microbiol.">
        <title>Decay of the glycolytic pathway and adaptation to intranuclear parasitism within Enterocytozoonidae microsporidia.</title>
        <authorList>
            <person name="Wiredu Boakye D."/>
            <person name="Jaroenlak P."/>
            <person name="Prachumwat A."/>
            <person name="Williams T.A."/>
            <person name="Bateman K.S."/>
            <person name="Itsathitphaisarn O."/>
            <person name="Sritunyalucksana K."/>
            <person name="Paszkiewicz K.H."/>
            <person name="Moore K.A."/>
            <person name="Stentiford G.D."/>
            <person name="Williams B.A."/>
        </authorList>
    </citation>
    <scope>NUCLEOTIDE SEQUENCE [LARGE SCALE GENOMIC DNA]</scope>
    <source>
        <strain evidence="1 2">TH1</strain>
    </source>
</reference>
<dbReference type="OrthoDB" id="2188923at2759"/>
<name>A0A1W0E605_9MICR</name>
<dbReference type="VEuPathDB" id="MicrosporidiaDB:EHP00_121"/>
<evidence type="ECO:0000313" key="2">
    <source>
        <dbReference type="Proteomes" id="UP000192758"/>
    </source>
</evidence>
<sequence>MEVFEKNNILGCVYFKENVFGISIFNQVKHIVVEFILDNLVMVKLNSFIESFKISHIYVSHTLSNEKKILLQNNKQISIIFIKKENFKIKYLKQYDCLGIRAFNAMCTILKHYNCTNAFDRNKTEQNIISYFNGYPVEFLKNTNRMRFSSNTIKNLKIKNDFWNKLKTNCFTGLGMCKIKQQIMFPFVKEEKIIEKHLFNKRISENYKVIEKTLQKIHHIKSLKHIKSVNDLKSFFDSLMMLLSLGFSIKKSSLDYLKNTLDFVLSMKRFNFEKFKENVEKTLDFMAKKLAVAYEINLSIVFIPQIGFLLESRELDELSTSLCSVSQHNSKIISKKDENTIFSHSTTFEWKKKRFRKLFFKIYDKFYYKTQETSHLDSQFGDITEINYAENLLIENTILQKIKHPSVLELFDFIGEIDASLSLIKNISKIESNSSITSIGQKIVLNQIGITQTSKNAIYKQIHVIKSNLTVHGKFESFCKFINNAIVSSISNDLQKNRSVLFLIEKNETMSSKEELVAFYSGIQTFLKKYNYQYYIN</sequence>
<evidence type="ECO:0000313" key="1">
    <source>
        <dbReference type="EMBL" id="OQS54619.1"/>
    </source>
</evidence>